<name>A0A0D0MS45_VARPD</name>
<protein>
    <submittedName>
        <fullName evidence="1">Thiol-disulfide oxidoreductase</fullName>
    </submittedName>
</protein>
<sequence length="143" mass="14908">MTRTAAATYPLTVYYDATCPLCVAEMRAMRERDAAGRLNLVDCSPAGFSAGPAPREALMTAMHAVDAAGQVLSGVAAIRACRAAVGLPAGGALLDLPIVGALADRAYAVLARNRYRLPRWLVARLAGRGAIAPATCADDHCRL</sequence>
<dbReference type="Proteomes" id="UP000032067">
    <property type="component" value="Unassembled WGS sequence"/>
</dbReference>
<dbReference type="InterPro" id="IPR007263">
    <property type="entry name" value="DCC1-like"/>
</dbReference>
<accession>A0A0D0MS45</accession>
<organism evidence="1 2">
    <name type="scientific">Variovorax paradoxus</name>
    <dbReference type="NCBI Taxonomy" id="34073"/>
    <lineage>
        <taxon>Bacteria</taxon>
        <taxon>Pseudomonadati</taxon>
        <taxon>Pseudomonadota</taxon>
        <taxon>Betaproteobacteria</taxon>
        <taxon>Burkholderiales</taxon>
        <taxon>Comamonadaceae</taxon>
        <taxon>Variovorax</taxon>
    </lineage>
</organism>
<dbReference type="EMBL" id="JXQQ01000020">
    <property type="protein sequence ID" value="KIQ33699.1"/>
    <property type="molecule type" value="Genomic_DNA"/>
</dbReference>
<proteinExistence type="predicted"/>
<evidence type="ECO:0000313" key="2">
    <source>
        <dbReference type="Proteomes" id="UP000032067"/>
    </source>
</evidence>
<dbReference type="InterPro" id="IPR044691">
    <property type="entry name" value="DCC1_Trx"/>
</dbReference>
<dbReference type="AlphaFoldDB" id="A0A0D0MS45"/>
<comment type="caution">
    <text evidence="1">The sequence shown here is derived from an EMBL/GenBank/DDBJ whole genome shotgun (WGS) entry which is preliminary data.</text>
</comment>
<dbReference type="RefSeq" id="WP_042578611.1">
    <property type="nucleotide sequence ID" value="NZ_JXQQ01000020.1"/>
</dbReference>
<evidence type="ECO:0000313" key="1">
    <source>
        <dbReference type="EMBL" id="KIQ33699.1"/>
    </source>
</evidence>
<reference evidence="1 2" key="1">
    <citation type="submission" date="2014-12" db="EMBL/GenBank/DDBJ databases">
        <title>16Stimator: statistical estimation of ribosomal gene copy numbers from draft genome assemblies.</title>
        <authorList>
            <person name="Perisin M.A."/>
            <person name="Vetter M."/>
            <person name="Gilbert J.A."/>
            <person name="Bergelson J."/>
        </authorList>
    </citation>
    <scope>NUCLEOTIDE SEQUENCE [LARGE SCALE GENOMIC DNA]</scope>
    <source>
        <strain evidence="1 2">MEDvA23</strain>
    </source>
</reference>
<dbReference type="GO" id="GO:0015035">
    <property type="term" value="F:protein-disulfide reductase activity"/>
    <property type="evidence" value="ECO:0007669"/>
    <property type="project" value="InterPro"/>
</dbReference>
<dbReference type="Pfam" id="PF04134">
    <property type="entry name" value="DCC1-like"/>
    <property type="match status" value="1"/>
</dbReference>
<gene>
    <name evidence="1" type="ORF">RT97_09955</name>
</gene>
<dbReference type="PANTHER" id="PTHR34290:SF2">
    <property type="entry name" value="OS04G0668800 PROTEIN"/>
    <property type="match status" value="1"/>
</dbReference>
<dbReference type="OrthoDB" id="5294764at2"/>
<dbReference type="PANTHER" id="PTHR34290">
    <property type="entry name" value="SI:CH73-390P7.2"/>
    <property type="match status" value="1"/>
</dbReference>